<evidence type="ECO:0000256" key="3">
    <source>
        <dbReference type="ARBA" id="ARBA00022491"/>
    </source>
</evidence>
<dbReference type="InterPro" id="IPR035890">
    <property type="entry name" value="Anti-sigma-28_factor_FlgM_sf"/>
</dbReference>
<gene>
    <name evidence="11" type="ORF">SAMN06296036_10135</name>
</gene>
<dbReference type="InterPro" id="IPR031316">
    <property type="entry name" value="FlgM_C"/>
</dbReference>
<evidence type="ECO:0000256" key="7">
    <source>
        <dbReference type="ARBA" id="ARBA00024739"/>
    </source>
</evidence>
<dbReference type="AlphaFoldDB" id="A0A1Y6B6Z6"/>
<dbReference type="OrthoDB" id="5295890at2"/>
<dbReference type="GO" id="GO:0044781">
    <property type="term" value="P:bacterial-type flagellum organization"/>
    <property type="evidence" value="ECO:0007669"/>
    <property type="project" value="UniProtKB-KW"/>
</dbReference>
<evidence type="ECO:0000256" key="9">
    <source>
        <dbReference type="SAM" id="MobiDB-lite"/>
    </source>
</evidence>
<proteinExistence type="inferred from homology"/>
<dbReference type="GO" id="GO:0045892">
    <property type="term" value="P:negative regulation of DNA-templated transcription"/>
    <property type="evidence" value="ECO:0007669"/>
    <property type="project" value="InterPro"/>
</dbReference>
<dbReference type="SUPFAM" id="SSF101498">
    <property type="entry name" value="Anti-sigma factor FlgM"/>
    <property type="match status" value="1"/>
</dbReference>
<keyword evidence="6" id="KW-0804">Transcription</keyword>
<keyword evidence="5" id="KW-0805">Transcription regulation</keyword>
<comment type="similarity">
    <text evidence="1">Belongs to the FlgM family.</text>
</comment>
<keyword evidence="4" id="KW-1005">Bacterial flagellum biogenesis</keyword>
<evidence type="ECO:0000256" key="6">
    <source>
        <dbReference type="ARBA" id="ARBA00023163"/>
    </source>
</evidence>
<evidence type="ECO:0000256" key="1">
    <source>
        <dbReference type="ARBA" id="ARBA00005322"/>
    </source>
</evidence>
<accession>A0A1Y6B6Z6</accession>
<comment type="function">
    <text evidence="7">Responsible for the coupling of flagellin expression to flagellar assembly by preventing expression of the flagellin genes when a component of the middle class of proteins is defective. It negatively regulates flagellar genes by inhibiting the activity of FliA by directly binding to FliA.</text>
</comment>
<name>A0A1Y6B6Z6_9BACT</name>
<sequence length="118" mass="12814">MDTKSIGTNGPSIHTGVTSSRVKKSDKAENANESQAQGTATQARDDFKVSLSDRAQEMMEARQTALNLAKNTSPIREDLVASLRERIKNGTYELDPGKIADGILKEAIRDELAKNPEA</sequence>
<dbReference type="NCBIfam" id="TIGR03824">
    <property type="entry name" value="FlgM_jcvi"/>
    <property type="match status" value="1"/>
</dbReference>
<reference evidence="12" key="1">
    <citation type="submission" date="2017-04" db="EMBL/GenBank/DDBJ databases">
        <authorList>
            <person name="Varghese N."/>
            <person name="Submissions S."/>
        </authorList>
    </citation>
    <scope>NUCLEOTIDE SEQUENCE [LARGE SCALE GENOMIC DNA]</scope>
    <source>
        <strain evidence="12">RKEM611</strain>
    </source>
</reference>
<organism evidence="11 12">
    <name type="scientific">Pseudobacteriovorax antillogorgiicola</name>
    <dbReference type="NCBI Taxonomy" id="1513793"/>
    <lineage>
        <taxon>Bacteria</taxon>
        <taxon>Pseudomonadati</taxon>
        <taxon>Bdellovibrionota</taxon>
        <taxon>Oligoflexia</taxon>
        <taxon>Oligoflexales</taxon>
        <taxon>Pseudobacteriovoracaceae</taxon>
        <taxon>Pseudobacteriovorax</taxon>
    </lineage>
</organism>
<evidence type="ECO:0000313" key="11">
    <source>
        <dbReference type="EMBL" id="SME87824.1"/>
    </source>
</evidence>
<dbReference type="InterPro" id="IPR007412">
    <property type="entry name" value="FlgM"/>
</dbReference>
<feature type="compositionally biased region" description="Polar residues" evidence="9">
    <location>
        <begin position="31"/>
        <end position="42"/>
    </location>
</feature>
<keyword evidence="12" id="KW-1185">Reference proteome</keyword>
<feature type="compositionally biased region" description="Polar residues" evidence="9">
    <location>
        <begin position="1"/>
        <end position="20"/>
    </location>
</feature>
<dbReference type="Proteomes" id="UP000192907">
    <property type="component" value="Unassembled WGS sequence"/>
</dbReference>
<evidence type="ECO:0000256" key="4">
    <source>
        <dbReference type="ARBA" id="ARBA00022795"/>
    </source>
</evidence>
<dbReference type="RefSeq" id="WP_132314821.1">
    <property type="nucleotide sequence ID" value="NZ_FWZT01000001.1"/>
</dbReference>
<evidence type="ECO:0000256" key="8">
    <source>
        <dbReference type="ARBA" id="ARBA00030117"/>
    </source>
</evidence>
<feature type="region of interest" description="Disordered" evidence="9">
    <location>
        <begin position="1"/>
        <end position="46"/>
    </location>
</feature>
<evidence type="ECO:0000256" key="5">
    <source>
        <dbReference type="ARBA" id="ARBA00023015"/>
    </source>
</evidence>
<dbReference type="STRING" id="1513793.SAMN06296036_10135"/>
<keyword evidence="3" id="KW-0678">Repressor</keyword>
<evidence type="ECO:0000259" key="10">
    <source>
        <dbReference type="Pfam" id="PF04316"/>
    </source>
</evidence>
<dbReference type="EMBL" id="FWZT01000001">
    <property type="protein sequence ID" value="SME87824.1"/>
    <property type="molecule type" value="Genomic_DNA"/>
</dbReference>
<feature type="domain" description="Anti-sigma-28 factor FlgM C-terminal" evidence="10">
    <location>
        <begin position="48"/>
        <end position="105"/>
    </location>
</feature>
<dbReference type="Pfam" id="PF04316">
    <property type="entry name" value="FlgM"/>
    <property type="match status" value="1"/>
</dbReference>
<evidence type="ECO:0000256" key="2">
    <source>
        <dbReference type="ARBA" id="ARBA00017823"/>
    </source>
</evidence>
<protein>
    <recommendedName>
        <fullName evidence="2">Negative regulator of flagellin synthesis</fullName>
    </recommendedName>
    <alternativeName>
        <fullName evidence="8">Anti-sigma-28 factor</fullName>
    </alternativeName>
</protein>
<evidence type="ECO:0000313" key="12">
    <source>
        <dbReference type="Proteomes" id="UP000192907"/>
    </source>
</evidence>